<dbReference type="GO" id="GO:0003684">
    <property type="term" value="F:damaged DNA binding"/>
    <property type="evidence" value="ECO:0007669"/>
    <property type="project" value="TreeGrafter"/>
</dbReference>
<evidence type="ECO:0000256" key="1">
    <source>
        <dbReference type="ARBA" id="ARBA00004123"/>
    </source>
</evidence>
<dbReference type="CDD" id="cd04479">
    <property type="entry name" value="RPA3"/>
    <property type="match status" value="1"/>
</dbReference>
<gene>
    <name evidence="4" type="ORF">M408DRAFT_331130</name>
</gene>
<keyword evidence="5" id="KW-1185">Reference proteome</keyword>
<dbReference type="PANTHER" id="PTHR15114">
    <property type="entry name" value="REPLICATION PROTEIN A3"/>
    <property type="match status" value="1"/>
</dbReference>
<evidence type="ECO:0000256" key="2">
    <source>
        <dbReference type="ARBA" id="ARBA00009761"/>
    </source>
</evidence>
<accession>A0A0C3AM05</accession>
<dbReference type="InterPro" id="IPR013970">
    <property type="entry name" value="Rfa2"/>
</dbReference>
<dbReference type="STRING" id="933852.A0A0C3AM05"/>
<dbReference type="HOGENOM" id="CLU_141922_1_1_1"/>
<dbReference type="Gene3D" id="2.40.50.140">
    <property type="entry name" value="Nucleic acid-binding proteins"/>
    <property type="match status" value="1"/>
</dbReference>
<organism evidence="4 5">
    <name type="scientific">Serendipita vermifera MAFF 305830</name>
    <dbReference type="NCBI Taxonomy" id="933852"/>
    <lineage>
        <taxon>Eukaryota</taxon>
        <taxon>Fungi</taxon>
        <taxon>Dikarya</taxon>
        <taxon>Basidiomycota</taxon>
        <taxon>Agaricomycotina</taxon>
        <taxon>Agaricomycetes</taxon>
        <taxon>Sebacinales</taxon>
        <taxon>Serendipitaceae</taxon>
        <taxon>Serendipita</taxon>
    </lineage>
</organism>
<dbReference type="GO" id="GO:0006260">
    <property type="term" value="P:DNA replication"/>
    <property type="evidence" value="ECO:0007669"/>
    <property type="project" value="InterPro"/>
</dbReference>
<reference evidence="4 5" key="1">
    <citation type="submission" date="2014-04" db="EMBL/GenBank/DDBJ databases">
        <authorList>
            <consortium name="DOE Joint Genome Institute"/>
            <person name="Kuo A."/>
            <person name="Zuccaro A."/>
            <person name="Kohler A."/>
            <person name="Nagy L.G."/>
            <person name="Floudas D."/>
            <person name="Copeland A."/>
            <person name="Barry K.W."/>
            <person name="Cichocki N."/>
            <person name="Veneault-Fourrey C."/>
            <person name="LaButti K."/>
            <person name="Lindquist E.A."/>
            <person name="Lipzen A."/>
            <person name="Lundell T."/>
            <person name="Morin E."/>
            <person name="Murat C."/>
            <person name="Sun H."/>
            <person name="Tunlid A."/>
            <person name="Henrissat B."/>
            <person name="Grigoriev I.V."/>
            <person name="Hibbett D.S."/>
            <person name="Martin F."/>
            <person name="Nordberg H.P."/>
            <person name="Cantor M.N."/>
            <person name="Hua S.X."/>
        </authorList>
    </citation>
    <scope>NUCLEOTIDE SEQUENCE [LARGE SCALE GENOMIC DNA]</scope>
    <source>
        <strain evidence="4 5">MAFF 305830</strain>
    </source>
</reference>
<dbReference type="OrthoDB" id="188186at2759"/>
<protein>
    <recommendedName>
        <fullName evidence="6">Replication factor A protein 3</fullName>
    </recommendedName>
</protein>
<comment type="similarity">
    <text evidence="2">Belongs to the replication factor A protein 3 family.</text>
</comment>
<dbReference type="Proteomes" id="UP000054097">
    <property type="component" value="Unassembled WGS sequence"/>
</dbReference>
<dbReference type="PANTHER" id="PTHR15114:SF1">
    <property type="entry name" value="REPLICATION PROTEIN A 14 KDA SUBUNIT"/>
    <property type="match status" value="1"/>
</dbReference>
<dbReference type="GO" id="GO:0006289">
    <property type="term" value="P:nucleotide-excision repair"/>
    <property type="evidence" value="ECO:0007669"/>
    <property type="project" value="TreeGrafter"/>
</dbReference>
<dbReference type="InterPro" id="IPR012340">
    <property type="entry name" value="NA-bd_OB-fold"/>
</dbReference>
<evidence type="ECO:0000313" key="5">
    <source>
        <dbReference type="Proteomes" id="UP000054097"/>
    </source>
</evidence>
<dbReference type="GO" id="GO:0003697">
    <property type="term" value="F:single-stranded DNA binding"/>
    <property type="evidence" value="ECO:0007669"/>
    <property type="project" value="TreeGrafter"/>
</dbReference>
<dbReference type="AlphaFoldDB" id="A0A0C3AM05"/>
<evidence type="ECO:0000313" key="4">
    <source>
        <dbReference type="EMBL" id="KIM25590.1"/>
    </source>
</evidence>
<dbReference type="GO" id="GO:0035861">
    <property type="term" value="C:site of double-strand break"/>
    <property type="evidence" value="ECO:0007669"/>
    <property type="project" value="TreeGrafter"/>
</dbReference>
<dbReference type="GO" id="GO:0005662">
    <property type="term" value="C:DNA replication factor A complex"/>
    <property type="evidence" value="ECO:0007669"/>
    <property type="project" value="TreeGrafter"/>
</dbReference>
<evidence type="ECO:0000256" key="3">
    <source>
        <dbReference type="ARBA" id="ARBA00023242"/>
    </source>
</evidence>
<evidence type="ECO:0008006" key="6">
    <source>
        <dbReference type="Google" id="ProtNLM"/>
    </source>
</evidence>
<proteinExistence type="inferred from homology"/>
<dbReference type="SUPFAM" id="SSF50249">
    <property type="entry name" value="Nucleic acid-binding proteins"/>
    <property type="match status" value="1"/>
</dbReference>
<dbReference type="EMBL" id="KN824313">
    <property type="protein sequence ID" value="KIM25590.1"/>
    <property type="molecule type" value="Genomic_DNA"/>
</dbReference>
<keyword evidence="3" id="KW-0539">Nucleus</keyword>
<dbReference type="GO" id="GO:0000724">
    <property type="term" value="P:double-strand break repair via homologous recombination"/>
    <property type="evidence" value="ECO:0007669"/>
    <property type="project" value="TreeGrafter"/>
</dbReference>
<sequence length="109" mass="12132">MDMKTPRINAGRMSRYIGERVRVVAKIVKVNAPTAMVELSDGGQIEVKLSSDSHMGGPYVEIIGQVENEKSLKMFKAINLGDNIDMAVVNHTIELMHTPVMSQYWSTKP</sequence>
<comment type="subcellular location">
    <subcellularLocation>
        <location evidence="1">Nucleus</location>
    </subcellularLocation>
</comment>
<dbReference type="Pfam" id="PF08661">
    <property type="entry name" value="Rep_fac-A_3"/>
    <property type="match status" value="1"/>
</dbReference>
<dbReference type="GO" id="GO:0006284">
    <property type="term" value="P:base-excision repair"/>
    <property type="evidence" value="ECO:0007669"/>
    <property type="project" value="TreeGrafter"/>
</dbReference>
<dbReference type="GO" id="GO:0006298">
    <property type="term" value="P:mismatch repair"/>
    <property type="evidence" value="ECO:0007669"/>
    <property type="project" value="TreeGrafter"/>
</dbReference>
<name>A0A0C3AM05_SERVB</name>
<reference evidence="5" key="2">
    <citation type="submission" date="2015-01" db="EMBL/GenBank/DDBJ databases">
        <title>Evolutionary Origins and Diversification of the Mycorrhizal Mutualists.</title>
        <authorList>
            <consortium name="DOE Joint Genome Institute"/>
            <consortium name="Mycorrhizal Genomics Consortium"/>
            <person name="Kohler A."/>
            <person name="Kuo A."/>
            <person name="Nagy L.G."/>
            <person name="Floudas D."/>
            <person name="Copeland A."/>
            <person name="Barry K.W."/>
            <person name="Cichocki N."/>
            <person name="Veneault-Fourrey C."/>
            <person name="LaButti K."/>
            <person name="Lindquist E.A."/>
            <person name="Lipzen A."/>
            <person name="Lundell T."/>
            <person name="Morin E."/>
            <person name="Murat C."/>
            <person name="Riley R."/>
            <person name="Ohm R."/>
            <person name="Sun H."/>
            <person name="Tunlid A."/>
            <person name="Henrissat B."/>
            <person name="Grigoriev I.V."/>
            <person name="Hibbett D.S."/>
            <person name="Martin F."/>
        </authorList>
    </citation>
    <scope>NUCLEOTIDE SEQUENCE [LARGE SCALE GENOMIC DNA]</scope>
    <source>
        <strain evidence="5">MAFF 305830</strain>
    </source>
</reference>